<dbReference type="KEGG" id="prob:127235712"/>
<feature type="region of interest" description="Disordered" evidence="2">
    <location>
        <begin position="1"/>
        <end position="47"/>
    </location>
</feature>
<evidence type="ECO:0000256" key="2">
    <source>
        <dbReference type="SAM" id="MobiDB-lite"/>
    </source>
</evidence>
<feature type="compositionally biased region" description="Polar residues" evidence="2">
    <location>
        <begin position="409"/>
        <end position="418"/>
    </location>
</feature>
<protein>
    <submittedName>
        <fullName evidence="4">Gprin3 protein</fullName>
    </submittedName>
</protein>
<dbReference type="GO" id="GO:0031175">
    <property type="term" value="P:neuron projection development"/>
    <property type="evidence" value="ECO:0007669"/>
    <property type="project" value="TreeGrafter"/>
</dbReference>
<dbReference type="CTD" id="285513"/>
<evidence type="ECO:0000313" key="4">
    <source>
        <dbReference type="EMBL" id="CAH7145011.1"/>
    </source>
</evidence>
<dbReference type="RefSeq" id="XP_051059038.1">
    <property type="nucleotide sequence ID" value="XM_051203081.1"/>
</dbReference>
<feature type="compositionally biased region" description="Basic and acidic residues" evidence="2">
    <location>
        <begin position="397"/>
        <end position="407"/>
    </location>
</feature>
<dbReference type="PANTHER" id="PTHR15718">
    <property type="entry name" value="G PROTEIN-REGULATED INDUCER OF NEURITE OUTGROWTH C-TERMINAL DOMAIN-CONTAINING PROTEIN"/>
    <property type="match status" value="1"/>
</dbReference>
<feature type="region of interest" description="Disordered" evidence="2">
    <location>
        <begin position="702"/>
        <end position="732"/>
    </location>
</feature>
<dbReference type="GeneID" id="127235712"/>
<proteinExistence type="predicted"/>
<dbReference type="Pfam" id="PF15235">
    <property type="entry name" value="GRIN_C"/>
    <property type="match status" value="1"/>
</dbReference>
<feature type="compositionally biased region" description="Polar residues" evidence="2">
    <location>
        <begin position="29"/>
        <end position="40"/>
    </location>
</feature>
<dbReference type="InterPro" id="IPR026646">
    <property type="entry name" value="GPRIN2-like/GPRIN3"/>
</dbReference>
<feature type="region of interest" description="Disordered" evidence="2">
    <location>
        <begin position="359"/>
        <end position="617"/>
    </location>
</feature>
<feature type="domain" description="G protein-regulated inducer of neurite outgrowth C-terminal" evidence="3">
    <location>
        <begin position="631"/>
        <end position="751"/>
    </location>
</feature>
<dbReference type="Proteomes" id="UP001152836">
    <property type="component" value="Unassembled WGS sequence"/>
</dbReference>
<feature type="region of interest" description="Disordered" evidence="2">
    <location>
        <begin position="154"/>
        <end position="301"/>
    </location>
</feature>
<comment type="caution">
    <text evidence="4">The sequence shown here is derived from an EMBL/GenBank/DDBJ whole genome shotgun (WGS) entry which is preliminary data.</text>
</comment>
<dbReference type="AlphaFoldDB" id="A0AAV0A309"/>
<feature type="compositionally biased region" description="Polar residues" evidence="2">
    <location>
        <begin position="172"/>
        <end position="182"/>
    </location>
</feature>
<feature type="compositionally biased region" description="Polar residues" evidence="2">
    <location>
        <begin position="221"/>
        <end position="230"/>
    </location>
</feature>
<sequence>MGTVPDPLRVTKASMVATSGKEEGRGELQSVSPQQAQPEKNASGIIGNARAELSLRLSAAAETMMPACVQETSQQDMASPGVLHEVAQVSPTHNTPDDPQLQGSKDLATPGPDPTAEELTSAPVLMPAVQHAHRAILHGLTNTSTCLVPEDSLVESKANSNSEKPEKPSCPSRATCSSSKSQMLCDVPSSDKMEGIVQASEPAMGVHLSPSADRPDRQEQKVNSNTTVGSSELVARGGCSQIKQPSAPAKLPPSSIPSGDPTCSPDAKKVPLPVQHPVSRFKEASTMTCQAERETKEVPERAWQDAEVQAVASVESRSVSTSPSILPAFLKEIPTPEQENGQEQLRVVCHGEGSGGHLLELSNSMVDPQESRQSIGIVPHVHIQPAAATPAAFQGKGKPDNQPREAFKSSLTASIQNQDTEKDGQSSASQEATSKQPTGTNPGSQKASPVGQISLIAGSQAEICHGLGNSETRPPEFVVKTTNDHKTGPDCKLPDLRGGVSKDGQRESLNPTDNRGARDGKPVSPHIVKEHTPGTTCTQDAKTLLLNPKPQENEGTGPEASLAPSPGRKSQQNTLEEHKQTKTATSLSLPSDGTGDSSPGSGKRTPSRSVKASPRRASRVSEFLKELNVTAAAAQVGLTPGEKKKQVGADSKLHLKQSKRVRDVVWDDQGMTWEVYGASLDPESLGIAIQNHLQRQIREHEKLVKTQSGQTRRSISSDSSSSKKLKGRQQGVLQSMLQNFRRPNCCVRPAPSSVLD</sequence>
<keyword evidence="5" id="KW-1185">Reference proteome</keyword>
<name>A0AAV0A309_PHORO</name>
<feature type="compositionally biased region" description="Basic and acidic residues" evidence="2">
    <location>
        <begin position="482"/>
        <end position="495"/>
    </location>
</feature>
<comment type="function">
    <text evidence="1">May be involved in neurite outgrowth.</text>
</comment>
<reference evidence="4" key="1">
    <citation type="submission" date="2022-06" db="EMBL/GenBank/DDBJ databases">
        <authorList>
            <person name="Andreotti S."/>
            <person name="Wyler E."/>
        </authorList>
    </citation>
    <scope>NUCLEOTIDE SEQUENCE</scope>
</reference>
<evidence type="ECO:0000256" key="1">
    <source>
        <dbReference type="ARBA" id="ARBA00002358"/>
    </source>
</evidence>
<dbReference type="PANTHER" id="PTHR15718:SF6">
    <property type="entry name" value="G PROTEIN-REGULATED INDUCER OF NEURITE OUTGROWTH 3"/>
    <property type="match status" value="1"/>
</dbReference>
<dbReference type="EMBL" id="CALSGD010001555">
    <property type="protein sequence ID" value="CAH7145011.1"/>
    <property type="molecule type" value="Genomic_DNA"/>
</dbReference>
<dbReference type="GO" id="GO:0005886">
    <property type="term" value="C:plasma membrane"/>
    <property type="evidence" value="ECO:0007669"/>
    <property type="project" value="TreeGrafter"/>
</dbReference>
<evidence type="ECO:0000259" key="3">
    <source>
        <dbReference type="Pfam" id="PF15235"/>
    </source>
</evidence>
<gene>
    <name evidence="4" type="primary">Gprin3</name>
    <name evidence="4" type="ORF">PHOROB_LOCUS14582</name>
</gene>
<accession>A0AAV0A309</accession>
<feature type="compositionally biased region" description="Polar residues" evidence="2">
    <location>
        <begin position="425"/>
        <end position="447"/>
    </location>
</feature>
<feature type="region of interest" description="Disordered" evidence="2">
    <location>
        <begin position="70"/>
        <end position="125"/>
    </location>
</feature>
<organism evidence="4 5">
    <name type="scientific">Phodopus roborovskii</name>
    <name type="common">Roborovski's desert hamster</name>
    <name type="synonym">Cricetulus roborovskii</name>
    <dbReference type="NCBI Taxonomy" id="109678"/>
    <lineage>
        <taxon>Eukaryota</taxon>
        <taxon>Metazoa</taxon>
        <taxon>Chordata</taxon>
        <taxon>Craniata</taxon>
        <taxon>Vertebrata</taxon>
        <taxon>Euteleostomi</taxon>
        <taxon>Mammalia</taxon>
        <taxon>Eutheria</taxon>
        <taxon>Euarchontoglires</taxon>
        <taxon>Glires</taxon>
        <taxon>Rodentia</taxon>
        <taxon>Myomorpha</taxon>
        <taxon>Muroidea</taxon>
        <taxon>Cricetidae</taxon>
        <taxon>Cricetinae</taxon>
        <taxon>Phodopus</taxon>
    </lineage>
</organism>
<dbReference type="InterPro" id="IPR032745">
    <property type="entry name" value="GRIN_C"/>
</dbReference>
<evidence type="ECO:0000313" key="5">
    <source>
        <dbReference type="Proteomes" id="UP001152836"/>
    </source>
</evidence>
<feature type="compositionally biased region" description="Polar residues" evidence="2">
    <location>
        <begin position="363"/>
        <end position="374"/>
    </location>
</feature>
<feature type="compositionally biased region" description="Basic and acidic residues" evidence="2">
    <location>
        <begin position="515"/>
        <end position="532"/>
    </location>
</feature>
<feature type="compositionally biased region" description="Low complexity" evidence="2">
    <location>
        <begin position="586"/>
        <end position="602"/>
    </location>
</feature>
<feature type="compositionally biased region" description="Basic and acidic residues" evidence="2">
    <location>
        <begin position="291"/>
        <end position="301"/>
    </location>
</feature>